<accession>A0A7Z0IH80</accession>
<dbReference type="EMBL" id="JACBZP010000001">
    <property type="protein sequence ID" value="NYI67476.1"/>
    <property type="molecule type" value="Genomic_DNA"/>
</dbReference>
<evidence type="ECO:0000259" key="1">
    <source>
        <dbReference type="PROSITE" id="PS51464"/>
    </source>
</evidence>
<dbReference type="GO" id="GO:0006002">
    <property type="term" value="P:fructose 6-phosphate metabolic process"/>
    <property type="evidence" value="ECO:0007669"/>
    <property type="project" value="TreeGrafter"/>
</dbReference>
<dbReference type="InterPro" id="IPR001347">
    <property type="entry name" value="SIS_dom"/>
</dbReference>
<protein>
    <submittedName>
        <fullName evidence="2">Fructoselysine-6-phosphate deglycase</fullName>
    </submittedName>
</protein>
<keyword evidence="3" id="KW-1185">Reference proteome</keyword>
<organism evidence="2 3">
    <name type="scientific">Spelaeicoccus albus</name>
    <dbReference type="NCBI Taxonomy" id="1280376"/>
    <lineage>
        <taxon>Bacteria</taxon>
        <taxon>Bacillati</taxon>
        <taxon>Actinomycetota</taxon>
        <taxon>Actinomycetes</taxon>
        <taxon>Micrococcales</taxon>
        <taxon>Brevibacteriaceae</taxon>
        <taxon>Spelaeicoccus</taxon>
    </lineage>
</organism>
<dbReference type="Gene3D" id="3.40.50.10490">
    <property type="entry name" value="Glucose-6-phosphate isomerase like protein, domain 1"/>
    <property type="match status" value="2"/>
</dbReference>
<dbReference type="GO" id="GO:0006487">
    <property type="term" value="P:protein N-linked glycosylation"/>
    <property type="evidence" value="ECO:0007669"/>
    <property type="project" value="TreeGrafter"/>
</dbReference>
<dbReference type="PIRSF" id="PIRSF009290">
    <property type="entry name" value="FrlB"/>
    <property type="match status" value="1"/>
</dbReference>
<reference evidence="2 3" key="1">
    <citation type="submission" date="2020-07" db="EMBL/GenBank/DDBJ databases">
        <title>Sequencing the genomes of 1000 actinobacteria strains.</title>
        <authorList>
            <person name="Klenk H.-P."/>
        </authorList>
    </citation>
    <scope>NUCLEOTIDE SEQUENCE [LARGE SCALE GENOMIC DNA]</scope>
    <source>
        <strain evidence="2 3">DSM 26341</strain>
    </source>
</reference>
<comment type="caution">
    <text evidence="2">The sequence shown here is derived from an EMBL/GenBank/DDBJ whole genome shotgun (WGS) entry which is preliminary data.</text>
</comment>
<dbReference type="PANTHER" id="PTHR10937:SF14">
    <property type="entry name" value="FRUCTOSELYSINE 6-PHOSPHATE DEGLYCASE"/>
    <property type="match status" value="1"/>
</dbReference>
<sequence length="333" mass="37172">MLDYDLDKHLNEQRSLVALRPQIEEIAALIHEGPYKNLYFVGAGGTYAAALPFERLFQTRSSFPARAVIGKEFILAPDPDFGADSVAVFGSESGTTPDILECIDFAKSKGALTIGVTGRAENPFAKAVDRVLLTEPGAWPIDVPYLTLSANLLHRRGEFDSYERLSTDLDALPEALTAVARAADPIGQAFAEKHTETDYHFLTGTGYLWGFTYLYSMCILEEMQWLKTTRVHGAEFFHGSLELLEKDTSVLLFLGEDETRPLMDRVENFVTSYSDDVTVIDTAGYDLPGVSRENRALLAPMIASAVMDRFSHHLAKVRDHSLDLRRYYRVVSY</sequence>
<dbReference type="GO" id="GO:0097367">
    <property type="term" value="F:carbohydrate derivative binding"/>
    <property type="evidence" value="ECO:0007669"/>
    <property type="project" value="InterPro"/>
</dbReference>
<dbReference type="PROSITE" id="PS51464">
    <property type="entry name" value="SIS"/>
    <property type="match status" value="1"/>
</dbReference>
<evidence type="ECO:0000313" key="3">
    <source>
        <dbReference type="Proteomes" id="UP000539111"/>
    </source>
</evidence>
<dbReference type="RefSeq" id="WP_179427465.1">
    <property type="nucleotide sequence ID" value="NZ_JACBZP010000001.1"/>
</dbReference>
<dbReference type="Proteomes" id="UP000539111">
    <property type="component" value="Unassembled WGS sequence"/>
</dbReference>
<proteinExistence type="predicted"/>
<dbReference type="SUPFAM" id="SSF53697">
    <property type="entry name" value="SIS domain"/>
    <property type="match status" value="1"/>
</dbReference>
<dbReference type="AlphaFoldDB" id="A0A7Z0IH80"/>
<gene>
    <name evidence="2" type="ORF">BJY26_001782</name>
</gene>
<dbReference type="GO" id="GO:0006047">
    <property type="term" value="P:UDP-N-acetylglucosamine metabolic process"/>
    <property type="evidence" value="ECO:0007669"/>
    <property type="project" value="TreeGrafter"/>
</dbReference>
<dbReference type="Pfam" id="PF01380">
    <property type="entry name" value="SIS"/>
    <property type="match status" value="1"/>
</dbReference>
<feature type="domain" description="SIS" evidence="1">
    <location>
        <begin position="26"/>
        <end position="158"/>
    </location>
</feature>
<evidence type="ECO:0000313" key="2">
    <source>
        <dbReference type="EMBL" id="NYI67476.1"/>
    </source>
</evidence>
<dbReference type="GO" id="GO:0004360">
    <property type="term" value="F:glutamine-fructose-6-phosphate transaminase (isomerizing) activity"/>
    <property type="evidence" value="ECO:0007669"/>
    <property type="project" value="TreeGrafter"/>
</dbReference>
<dbReference type="InterPro" id="IPR024713">
    <property type="entry name" value="Fructosamine_deglycase_FrlB"/>
</dbReference>
<dbReference type="InterPro" id="IPR046348">
    <property type="entry name" value="SIS_dom_sf"/>
</dbReference>
<dbReference type="PANTHER" id="PTHR10937">
    <property type="entry name" value="GLUCOSAMINE--FRUCTOSE-6-PHOSPHATE AMINOTRANSFERASE, ISOMERIZING"/>
    <property type="match status" value="1"/>
</dbReference>
<name>A0A7Z0IH80_9MICO</name>